<dbReference type="InterPro" id="IPR001647">
    <property type="entry name" value="HTH_TetR"/>
</dbReference>
<dbReference type="PROSITE" id="PS50977">
    <property type="entry name" value="HTH_TETR_2"/>
    <property type="match status" value="1"/>
</dbReference>
<keyword evidence="2 4" id="KW-0238">DNA-binding</keyword>
<dbReference type="Gene3D" id="1.10.10.60">
    <property type="entry name" value="Homeodomain-like"/>
    <property type="match status" value="1"/>
</dbReference>
<dbReference type="PRINTS" id="PR00455">
    <property type="entry name" value="HTHTETR"/>
</dbReference>
<keyword evidence="7" id="KW-1185">Reference proteome</keyword>
<reference evidence="6 7" key="1">
    <citation type="journal article" date="2019" name="Int. J. Syst. Evol. Microbiol.">
        <title>The Global Catalogue of Microorganisms (GCM) 10K type strain sequencing project: providing services to taxonomists for standard genome sequencing and annotation.</title>
        <authorList>
            <consortium name="The Broad Institute Genomics Platform"/>
            <consortium name="The Broad Institute Genome Sequencing Center for Infectious Disease"/>
            <person name="Wu L."/>
            <person name="Ma J."/>
        </authorList>
    </citation>
    <scope>NUCLEOTIDE SEQUENCE [LARGE SCALE GENOMIC DNA]</scope>
    <source>
        <strain evidence="6 7">JCM 10664</strain>
    </source>
</reference>
<dbReference type="Gene3D" id="1.10.357.10">
    <property type="entry name" value="Tetracycline Repressor, domain 2"/>
    <property type="match status" value="1"/>
</dbReference>
<evidence type="ECO:0000256" key="3">
    <source>
        <dbReference type="ARBA" id="ARBA00023163"/>
    </source>
</evidence>
<sequence>MTAVSGHGSAPPPQDRRRRRTLRTRAAIEAAALRLFAEQGFAHTTVEQIAEAADIAPRTFFRHFPSKDAVLFGDPEHETARMREVLATRPADEHPMRSLAAALLEAADRIEADREQHLMRAELLSSLQNTAEYEQHLIRQRWVRDVANLIAKRMGTPAADPRAVAWSMALMSCFGAAMHAWLLREDGTPLRTVLAEVLAGTAGGLAEAADLLREGV</sequence>
<dbReference type="Pfam" id="PF17754">
    <property type="entry name" value="TetR_C_14"/>
    <property type="match status" value="1"/>
</dbReference>
<evidence type="ECO:0000256" key="1">
    <source>
        <dbReference type="ARBA" id="ARBA00023015"/>
    </source>
</evidence>
<dbReference type="InterPro" id="IPR009057">
    <property type="entry name" value="Homeodomain-like_sf"/>
</dbReference>
<dbReference type="InterPro" id="IPR050109">
    <property type="entry name" value="HTH-type_TetR-like_transc_reg"/>
</dbReference>
<feature type="domain" description="HTH tetR-type" evidence="5">
    <location>
        <begin position="22"/>
        <end position="82"/>
    </location>
</feature>
<comment type="caution">
    <text evidence="6">The sequence shown here is derived from an EMBL/GenBank/DDBJ whole genome shotgun (WGS) entry which is preliminary data.</text>
</comment>
<dbReference type="Pfam" id="PF00440">
    <property type="entry name" value="TetR_N"/>
    <property type="match status" value="1"/>
</dbReference>
<feature type="DNA-binding region" description="H-T-H motif" evidence="4">
    <location>
        <begin position="45"/>
        <end position="64"/>
    </location>
</feature>
<dbReference type="RefSeq" id="WP_346073574.1">
    <property type="nucleotide sequence ID" value="NZ_BAAAHC010000013.1"/>
</dbReference>
<dbReference type="SUPFAM" id="SSF46689">
    <property type="entry name" value="Homeodomain-like"/>
    <property type="match status" value="1"/>
</dbReference>
<evidence type="ECO:0000256" key="2">
    <source>
        <dbReference type="ARBA" id="ARBA00023125"/>
    </source>
</evidence>
<accession>A0ABN1CYE0</accession>
<gene>
    <name evidence="6" type="ORF">GCM10009545_34670</name>
</gene>
<dbReference type="EMBL" id="BAAAHC010000013">
    <property type="protein sequence ID" value="GAA0529349.1"/>
    <property type="molecule type" value="Genomic_DNA"/>
</dbReference>
<dbReference type="PANTHER" id="PTHR30055">
    <property type="entry name" value="HTH-TYPE TRANSCRIPTIONAL REGULATOR RUTR"/>
    <property type="match status" value="1"/>
</dbReference>
<keyword evidence="1" id="KW-0805">Transcription regulation</keyword>
<name>A0ABN1CYE0_9PSEU</name>
<evidence type="ECO:0000256" key="4">
    <source>
        <dbReference type="PROSITE-ProRule" id="PRU00335"/>
    </source>
</evidence>
<evidence type="ECO:0000259" key="5">
    <source>
        <dbReference type="PROSITE" id="PS50977"/>
    </source>
</evidence>
<dbReference type="PANTHER" id="PTHR30055:SF238">
    <property type="entry name" value="MYCOFACTOCIN BIOSYNTHESIS TRANSCRIPTIONAL REGULATOR MFTR-RELATED"/>
    <property type="match status" value="1"/>
</dbReference>
<dbReference type="Proteomes" id="UP001500220">
    <property type="component" value="Unassembled WGS sequence"/>
</dbReference>
<organism evidence="6 7">
    <name type="scientific">Saccharopolyspora thermophila</name>
    <dbReference type="NCBI Taxonomy" id="89367"/>
    <lineage>
        <taxon>Bacteria</taxon>
        <taxon>Bacillati</taxon>
        <taxon>Actinomycetota</taxon>
        <taxon>Actinomycetes</taxon>
        <taxon>Pseudonocardiales</taxon>
        <taxon>Pseudonocardiaceae</taxon>
        <taxon>Saccharopolyspora</taxon>
    </lineage>
</organism>
<evidence type="ECO:0000313" key="6">
    <source>
        <dbReference type="EMBL" id="GAA0529349.1"/>
    </source>
</evidence>
<dbReference type="PROSITE" id="PS01081">
    <property type="entry name" value="HTH_TETR_1"/>
    <property type="match status" value="1"/>
</dbReference>
<dbReference type="InterPro" id="IPR041347">
    <property type="entry name" value="MftR_C"/>
</dbReference>
<proteinExistence type="predicted"/>
<evidence type="ECO:0000313" key="7">
    <source>
        <dbReference type="Proteomes" id="UP001500220"/>
    </source>
</evidence>
<dbReference type="InterPro" id="IPR023772">
    <property type="entry name" value="DNA-bd_HTH_TetR-type_CS"/>
</dbReference>
<protein>
    <recommendedName>
        <fullName evidence="5">HTH tetR-type domain-containing protein</fullName>
    </recommendedName>
</protein>
<keyword evidence="3" id="KW-0804">Transcription</keyword>